<evidence type="ECO:0000313" key="2">
    <source>
        <dbReference type="WBParaSite" id="PS1159_v2.g23686.t1"/>
    </source>
</evidence>
<proteinExistence type="predicted"/>
<sequence length="110" mass="13080">MLLKINSNTYVCDYNNNEISLNKFTLTKRYQTVENIRTLRAIIWFLIYSTLSNAVTVGFHIFNNTYFNEFTDKELYALCEELWYLINSIVATLLPLPFILKHSDIKKHFM</sequence>
<accession>A0AC35G587</accession>
<name>A0AC35G587_9BILA</name>
<evidence type="ECO:0000313" key="1">
    <source>
        <dbReference type="Proteomes" id="UP000887580"/>
    </source>
</evidence>
<protein>
    <submittedName>
        <fullName evidence="2">Uncharacterized protein</fullName>
    </submittedName>
</protein>
<dbReference type="WBParaSite" id="PS1159_v2.g23686.t1">
    <property type="protein sequence ID" value="PS1159_v2.g23686.t1"/>
    <property type="gene ID" value="PS1159_v2.g23686"/>
</dbReference>
<dbReference type="Proteomes" id="UP000887580">
    <property type="component" value="Unplaced"/>
</dbReference>
<reference evidence="2" key="1">
    <citation type="submission" date="2022-11" db="UniProtKB">
        <authorList>
            <consortium name="WormBaseParasite"/>
        </authorList>
    </citation>
    <scope>IDENTIFICATION</scope>
</reference>
<organism evidence="1 2">
    <name type="scientific">Panagrolaimus sp. PS1159</name>
    <dbReference type="NCBI Taxonomy" id="55785"/>
    <lineage>
        <taxon>Eukaryota</taxon>
        <taxon>Metazoa</taxon>
        <taxon>Ecdysozoa</taxon>
        <taxon>Nematoda</taxon>
        <taxon>Chromadorea</taxon>
        <taxon>Rhabditida</taxon>
        <taxon>Tylenchina</taxon>
        <taxon>Panagrolaimomorpha</taxon>
        <taxon>Panagrolaimoidea</taxon>
        <taxon>Panagrolaimidae</taxon>
        <taxon>Panagrolaimus</taxon>
    </lineage>
</organism>